<evidence type="ECO:0000259" key="1">
    <source>
        <dbReference type="Pfam" id="PF00696"/>
    </source>
</evidence>
<dbReference type="KEGG" id="azm:DM194_17195"/>
<accession>A0A2U9S9E4</accession>
<dbReference type="InterPro" id="IPR036393">
    <property type="entry name" value="AceGlu_kinase-like_sf"/>
</dbReference>
<dbReference type="Gene3D" id="3.40.1160.10">
    <property type="entry name" value="Acetylglutamate kinase-like"/>
    <property type="match status" value="1"/>
</dbReference>
<keyword evidence="2" id="KW-0808">Transferase</keyword>
<dbReference type="InterPro" id="IPR001048">
    <property type="entry name" value="Asp/Glu/Uridylate_kinase"/>
</dbReference>
<reference evidence="2 3" key="1">
    <citation type="submission" date="2018-06" db="EMBL/GenBank/DDBJ databases">
        <title>Complete genome sequencing of Azospirillum sp. M2T2B2.</title>
        <authorList>
            <person name="Heo J."/>
            <person name="Kim S.-J."/>
            <person name="Kwon S.-W."/>
            <person name="Anandham R."/>
        </authorList>
    </citation>
    <scope>NUCLEOTIDE SEQUENCE [LARGE SCALE GENOMIC DNA]</scope>
    <source>
        <strain evidence="2 3">M2T2B2</strain>
        <plasmid evidence="2 3">unnamed7</plasmid>
    </source>
</reference>
<gene>
    <name evidence="2" type="ORF">DM194_17195</name>
</gene>
<keyword evidence="3" id="KW-1185">Reference proteome</keyword>
<organism evidence="2 3">
    <name type="scientific">Azospirillum ramasamyi</name>
    <dbReference type="NCBI Taxonomy" id="682998"/>
    <lineage>
        <taxon>Bacteria</taxon>
        <taxon>Pseudomonadati</taxon>
        <taxon>Pseudomonadota</taxon>
        <taxon>Alphaproteobacteria</taxon>
        <taxon>Rhodospirillales</taxon>
        <taxon>Azospirillaceae</taxon>
        <taxon>Azospirillum</taxon>
    </lineage>
</organism>
<dbReference type="OrthoDB" id="6683219at2"/>
<evidence type="ECO:0000313" key="3">
    <source>
        <dbReference type="Proteomes" id="UP000249605"/>
    </source>
</evidence>
<name>A0A2U9S9E4_9PROT</name>
<feature type="domain" description="Aspartate/glutamate/uridylate kinase" evidence="1">
    <location>
        <begin position="6"/>
        <end position="143"/>
    </location>
</feature>
<dbReference type="AlphaFoldDB" id="A0A2U9S9E4"/>
<geneLocation type="plasmid" evidence="2 3">
    <name>unnamed7</name>
</geneLocation>
<evidence type="ECO:0000313" key="2">
    <source>
        <dbReference type="EMBL" id="AWU96062.1"/>
    </source>
</evidence>
<sequence length="218" mass="22938">MTGAAIWVVKLGGSLWNGPALRPWLAALAAERARRIVIVPGGGPFADAVRDAQPVLGYGASAAHRMAILGMEQYGLALLDLEQALQPARTAAGITEASGTTVWLPAALSGDADVEENWDVTSDTLAAWLAERLEAERLVLVKSAPLPPGTADARALARAGVIDPVLPGHMERLSAEVRCVGRDDLPLFVAELRGGPPAGTRLWLEREREAAWPGTSSS</sequence>
<dbReference type="EMBL" id="CP029831">
    <property type="protein sequence ID" value="AWU96062.1"/>
    <property type="molecule type" value="Genomic_DNA"/>
</dbReference>
<dbReference type="SUPFAM" id="SSF53633">
    <property type="entry name" value="Carbamate kinase-like"/>
    <property type="match status" value="1"/>
</dbReference>
<proteinExistence type="predicted"/>
<dbReference type="GO" id="GO:0016301">
    <property type="term" value="F:kinase activity"/>
    <property type="evidence" value="ECO:0007669"/>
    <property type="project" value="UniProtKB-KW"/>
</dbReference>
<keyword evidence="2" id="KW-0614">Plasmid</keyword>
<protein>
    <submittedName>
        <fullName evidence="2">Aspartate/glutamate/uridylate kinase</fullName>
    </submittedName>
</protein>
<dbReference type="Proteomes" id="UP000249605">
    <property type="component" value="Plasmid unnamed7"/>
</dbReference>
<keyword evidence="2" id="KW-0418">Kinase</keyword>
<dbReference type="RefSeq" id="WP_111068810.1">
    <property type="nucleotide sequence ID" value="NZ_CP029831.1"/>
</dbReference>
<dbReference type="Pfam" id="PF00696">
    <property type="entry name" value="AA_kinase"/>
    <property type="match status" value="1"/>
</dbReference>